<dbReference type="AlphaFoldDB" id="A0A445BUT1"/>
<accession>A0A445BUT1</accession>
<gene>
    <name evidence="1" type="ORF">Ahy_A08g038945</name>
</gene>
<organism evidence="1 2">
    <name type="scientific">Arachis hypogaea</name>
    <name type="common">Peanut</name>
    <dbReference type="NCBI Taxonomy" id="3818"/>
    <lineage>
        <taxon>Eukaryota</taxon>
        <taxon>Viridiplantae</taxon>
        <taxon>Streptophyta</taxon>
        <taxon>Embryophyta</taxon>
        <taxon>Tracheophyta</taxon>
        <taxon>Spermatophyta</taxon>
        <taxon>Magnoliopsida</taxon>
        <taxon>eudicotyledons</taxon>
        <taxon>Gunneridae</taxon>
        <taxon>Pentapetalae</taxon>
        <taxon>rosids</taxon>
        <taxon>fabids</taxon>
        <taxon>Fabales</taxon>
        <taxon>Fabaceae</taxon>
        <taxon>Papilionoideae</taxon>
        <taxon>50 kb inversion clade</taxon>
        <taxon>dalbergioids sensu lato</taxon>
        <taxon>Dalbergieae</taxon>
        <taxon>Pterocarpus clade</taxon>
        <taxon>Arachis</taxon>
    </lineage>
</organism>
<reference evidence="1 2" key="1">
    <citation type="submission" date="2019-01" db="EMBL/GenBank/DDBJ databases">
        <title>Sequencing of cultivated peanut Arachis hypogaea provides insights into genome evolution and oil improvement.</title>
        <authorList>
            <person name="Chen X."/>
        </authorList>
    </citation>
    <scope>NUCLEOTIDE SEQUENCE [LARGE SCALE GENOMIC DNA]</scope>
    <source>
        <strain evidence="2">cv. Fuhuasheng</strain>
        <tissue evidence="1">Leaves</tissue>
    </source>
</reference>
<name>A0A445BUT1_ARAHY</name>
<dbReference type="Proteomes" id="UP000289738">
    <property type="component" value="Chromosome A08"/>
</dbReference>
<evidence type="ECO:0000313" key="1">
    <source>
        <dbReference type="EMBL" id="RYR42457.1"/>
    </source>
</evidence>
<comment type="caution">
    <text evidence="1">The sequence shown here is derived from an EMBL/GenBank/DDBJ whole genome shotgun (WGS) entry which is preliminary data.</text>
</comment>
<sequence>MAVIEFGILLSVHASSMLIFWLQLDWINVTEEQYGVPHLIFIAGKGACIDGGCNQISDLYRI</sequence>
<evidence type="ECO:0000313" key="2">
    <source>
        <dbReference type="Proteomes" id="UP000289738"/>
    </source>
</evidence>
<protein>
    <submittedName>
        <fullName evidence="1">Uncharacterized protein</fullName>
    </submittedName>
</protein>
<dbReference type="EMBL" id="SDMP01000008">
    <property type="protein sequence ID" value="RYR42457.1"/>
    <property type="molecule type" value="Genomic_DNA"/>
</dbReference>
<keyword evidence="2" id="KW-1185">Reference proteome</keyword>
<proteinExistence type="predicted"/>